<evidence type="ECO:0000313" key="2">
    <source>
        <dbReference type="Proteomes" id="UP001150238"/>
    </source>
</evidence>
<reference evidence="1" key="2">
    <citation type="journal article" date="2023" name="Proc. Natl. Acad. Sci. U.S.A.">
        <title>A global phylogenomic analysis of the shiitake genus Lentinula.</title>
        <authorList>
            <person name="Sierra-Patev S."/>
            <person name="Min B."/>
            <person name="Naranjo-Ortiz M."/>
            <person name="Looney B."/>
            <person name="Konkel Z."/>
            <person name="Slot J.C."/>
            <person name="Sakamoto Y."/>
            <person name="Steenwyk J.L."/>
            <person name="Rokas A."/>
            <person name="Carro J."/>
            <person name="Camarero S."/>
            <person name="Ferreira P."/>
            <person name="Molpeceres G."/>
            <person name="Ruiz-Duenas F.J."/>
            <person name="Serrano A."/>
            <person name="Henrissat B."/>
            <person name="Drula E."/>
            <person name="Hughes K.W."/>
            <person name="Mata J.L."/>
            <person name="Ishikawa N.K."/>
            <person name="Vargas-Isla R."/>
            <person name="Ushijima S."/>
            <person name="Smith C.A."/>
            <person name="Donoghue J."/>
            <person name="Ahrendt S."/>
            <person name="Andreopoulos W."/>
            <person name="He G."/>
            <person name="LaButti K."/>
            <person name="Lipzen A."/>
            <person name="Ng V."/>
            <person name="Riley R."/>
            <person name="Sandor L."/>
            <person name="Barry K."/>
            <person name="Martinez A.T."/>
            <person name="Xiao Y."/>
            <person name="Gibbons J.G."/>
            <person name="Terashima K."/>
            <person name="Grigoriev I.V."/>
            <person name="Hibbett D."/>
        </authorList>
    </citation>
    <scope>NUCLEOTIDE SEQUENCE</scope>
    <source>
        <strain evidence="1">Sp2 HRB7682 ss15</strain>
    </source>
</reference>
<proteinExistence type="predicted"/>
<reference evidence="1" key="1">
    <citation type="submission" date="2022-08" db="EMBL/GenBank/DDBJ databases">
        <authorList>
            <consortium name="DOE Joint Genome Institute"/>
            <person name="Min B."/>
            <person name="Riley R."/>
            <person name="Sierra-Patev S."/>
            <person name="Naranjo-Ortiz M."/>
            <person name="Looney B."/>
            <person name="Konkel Z."/>
            <person name="Slot J.C."/>
            <person name="Sakamoto Y."/>
            <person name="Steenwyk J.L."/>
            <person name="Rokas A."/>
            <person name="Carro J."/>
            <person name="Camarero S."/>
            <person name="Ferreira P."/>
            <person name="Molpeceres G."/>
            <person name="Ruiz-Duenas F.J."/>
            <person name="Serrano A."/>
            <person name="Henrissat B."/>
            <person name="Drula E."/>
            <person name="Hughes K.W."/>
            <person name="Mata J.L."/>
            <person name="Ishikawa N.K."/>
            <person name="Vargas-Isla R."/>
            <person name="Ushijima S."/>
            <person name="Smith C.A."/>
            <person name="Ahrendt S."/>
            <person name="Andreopoulos W."/>
            <person name="He G."/>
            <person name="Labutti K."/>
            <person name="Lipzen A."/>
            <person name="Ng V."/>
            <person name="Sandor L."/>
            <person name="Barry K."/>
            <person name="Martinez A.T."/>
            <person name="Xiao Y."/>
            <person name="Gibbons J.G."/>
            <person name="Terashima K."/>
            <person name="Hibbett D.S."/>
            <person name="Grigoriev I.V."/>
        </authorList>
    </citation>
    <scope>NUCLEOTIDE SEQUENCE</scope>
    <source>
        <strain evidence="1">Sp2 HRB7682 ss15</strain>
    </source>
</reference>
<dbReference type="AlphaFoldDB" id="A0A9W9ALL8"/>
<comment type="caution">
    <text evidence="1">The sequence shown here is derived from an EMBL/GenBank/DDBJ whole genome shotgun (WGS) entry which is preliminary data.</text>
</comment>
<dbReference type="Proteomes" id="UP001150238">
    <property type="component" value="Unassembled WGS sequence"/>
</dbReference>
<protein>
    <submittedName>
        <fullName evidence="1">Uncharacterized protein</fullName>
    </submittedName>
</protein>
<sequence>MNNESHREFWLAKLAVVYVPMYYKNKSHTTNSMKLKYSSLGLSWESCLTTVNVTVSHPSCATVRWYFQLALRHNQKQNLGFAQRTDIPTEPQESVKDFQSQSSLVLLGIASQHVCIVTSRLDPNLCGHQSPQNALRADNGSELCNANSRTQVFTPQTITDAGIQSYLGPSESTCLGVEIVNGLGFPAPQSSHAWYSSVEPEFLEMPHSDSLYISLSIVDAFIFKELFRDDKHELITCLSRNMD</sequence>
<gene>
    <name evidence="1" type="ORF">C8J55DRAFT_548310</name>
</gene>
<name>A0A9W9ALL8_9AGAR</name>
<accession>A0A9W9ALL8</accession>
<evidence type="ECO:0000313" key="1">
    <source>
        <dbReference type="EMBL" id="KAJ4484671.1"/>
    </source>
</evidence>
<dbReference type="EMBL" id="JANVFS010000011">
    <property type="protein sequence ID" value="KAJ4484671.1"/>
    <property type="molecule type" value="Genomic_DNA"/>
</dbReference>
<organism evidence="1 2">
    <name type="scientific">Lentinula lateritia</name>
    <dbReference type="NCBI Taxonomy" id="40482"/>
    <lineage>
        <taxon>Eukaryota</taxon>
        <taxon>Fungi</taxon>
        <taxon>Dikarya</taxon>
        <taxon>Basidiomycota</taxon>
        <taxon>Agaricomycotina</taxon>
        <taxon>Agaricomycetes</taxon>
        <taxon>Agaricomycetidae</taxon>
        <taxon>Agaricales</taxon>
        <taxon>Marasmiineae</taxon>
        <taxon>Omphalotaceae</taxon>
        <taxon>Lentinula</taxon>
    </lineage>
</organism>